<name>A0A0A9H8B5_ARUDO</name>
<proteinExistence type="predicted"/>
<protein>
    <submittedName>
        <fullName evidence="1">Uncharacterized protein</fullName>
    </submittedName>
</protein>
<accession>A0A0A9H8B5</accession>
<evidence type="ECO:0000313" key="1">
    <source>
        <dbReference type="EMBL" id="JAE33002.1"/>
    </source>
</evidence>
<dbReference type="EMBL" id="GBRH01164894">
    <property type="protein sequence ID" value="JAE33002.1"/>
    <property type="molecule type" value="Transcribed_RNA"/>
</dbReference>
<reference evidence="1" key="2">
    <citation type="journal article" date="2015" name="Data Brief">
        <title>Shoot transcriptome of the giant reed, Arundo donax.</title>
        <authorList>
            <person name="Barrero R.A."/>
            <person name="Guerrero F.D."/>
            <person name="Moolhuijzen P."/>
            <person name="Goolsby J.A."/>
            <person name="Tidwell J."/>
            <person name="Bellgard S.E."/>
            <person name="Bellgard M.I."/>
        </authorList>
    </citation>
    <scope>NUCLEOTIDE SEQUENCE</scope>
    <source>
        <tissue evidence="1">Shoot tissue taken approximately 20 cm above the soil surface</tissue>
    </source>
</reference>
<dbReference type="AlphaFoldDB" id="A0A0A9H8B5"/>
<reference evidence="1" key="1">
    <citation type="submission" date="2014-09" db="EMBL/GenBank/DDBJ databases">
        <authorList>
            <person name="Magalhaes I.L.F."/>
            <person name="Oliveira U."/>
            <person name="Santos F.R."/>
            <person name="Vidigal T.H.D.A."/>
            <person name="Brescovit A.D."/>
            <person name="Santos A.J."/>
        </authorList>
    </citation>
    <scope>NUCLEOTIDE SEQUENCE</scope>
    <source>
        <tissue evidence="1">Shoot tissue taken approximately 20 cm above the soil surface</tissue>
    </source>
</reference>
<organism evidence="1">
    <name type="scientific">Arundo donax</name>
    <name type="common">Giant reed</name>
    <name type="synonym">Donax arundinaceus</name>
    <dbReference type="NCBI Taxonomy" id="35708"/>
    <lineage>
        <taxon>Eukaryota</taxon>
        <taxon>Viridiplantae</taxon>
        <taxon>Streptophyta</taxon>
        <taxon>Embryophyta</taxon>
        <taxon>Tracheophyta</taxon>
        <taxon>Spermatophyta</taxon>
        <taxon>Magnoliopsida</taxon>
        <taxon>Liliopsida</taxon>
        <taxon>Poales</taxon>
        <taxon>Poaceae</taxon>
        <taxon>PACMAD clade</taxon>
        <taxon>Arundinoideae</taxon>
        <taxon>Arundineae</taxon>
        <taxon>Arundo</taxon>
    </lineage>
</organism>
<sequence>MAASALCCSGLILQLPRCNPSFGELPSVENNSTGKDYFPWDAETDQDVEYVSVPSLEELLLIESPKMEDVLALIRRNWLLTCGY</sequence>